<sequence length="343" mass="38178">MSNEGVILVLGVTGAGKSYFINQLKTRGPVTVAEGHSLTSETERCQAVQLVLDDDDDDDFEDYDDDDKGYGGYDDGPRKITIVDTPGFDDTHRPDAEVFAEISEYMAIQHASGVPLKGVLYLHRITDIRMTGSAGTYLKILQQLIGEEALKNTILVTTMWNLLRDEAQRTGLNRQQELIDEFWRPLINKGAWVASFDGSPASAFQIVSQVASKQPVVLDHQREMMEEERNLEATSAGRSLLQQLESTRIQYSLKLVRLEKEMESQIGSGDKATARVKEKEIAEVTDILKRLDRSLEKLNTRPGPRIKEKISRLMSGENAARAVNVVSAVLNLTLFVVRVVVGV</sequence>
<keyword evidence="11" id="KW-0653">Protein transport</keyword>
<evidence type="ECO:0000313" key="17">
    <source>
        <dbReference type="EMBL" id="KAK4227137.1"/>
    </source>
</evidence>
<dbReference type="Proteomes" id="UP001301958">
    <property type="component" value="Unassembled WGS sequence"/>
</dbReference>
<evidence type="ECO:0000256" key="7">
    <source>
        <dbReference type="ARBA" id="ARBA00022723"/>
    </source>
</evidence>
<dbReference type="EMBL" id="MU865335">
    <property type="protein sequence ID" value="KAK4227137.1"/>
    <property type="molecule type" value="Genomic_DNA"/>
</dbReference>
<keyword evidence="15" id="KW-0175">Coiled coil</keyword>
<accession>A0AAN7BPN0</accession>
<dbReference type="GO" id="GO:0016787">
    <property type="term" value="F:hydrolase activity"/>
    <property type="evidence" value="ECO:0007669"/>
    <property type="project" value="UniProtKB-KW"/>
</dbReference>
<evidence type="ECO:0000259" key="16">
    <source>
        <dbReference type="Pfam" id="PF01926"/>
    </source>
</evidence>
<organism evidence="17 18">
    <name type="scientific">Podospora fimiseda</name>
    <dbReference type="NCBI Taxonomy" id="252190"/>
    <lineage>
        <taxon>Eukaryota</taxon>
        <taxon>Fungi</taxon>
        <taxon>Dikarya</taxon>
        <taxon>Ascomycota</taxon>
        <taxon>Pezizomycotina</taxon>
        <taxon>Sordariomycetes</taxon>
        <taxon>Sordariomycetidae</taxon>
        <taxon>Sordariales</taxon>
        <taxon>Podosporaceae</taxon>
        <taxon>Podospora</taxon>
    </lineage>
</organism>
<evidence type="ECO:0000256" key="6">
    <source>
        <dbReference type="ARBA" id="ARBA00022692"/>
    </source>
</evidence>
<keyword evidence="18" id="KW-1185">Reference proteome</keyword>
<gene>
    <name evidence="17" type="ORF">QBC38DRAFT_364877</name>
</gene>
<keyword evidence="4" id="KW-0150">Chloroplast</keyword>
<dbReference type="GO" id="GO:0016020">
    <property type="term" value="C:membrane"/>
    <property type="evidence" value="ECO:0007669"/>
    <property type="project" value="UniProtKB-SubCell"/>
</dbReference>
<comment type="caution">
    <text evidence="17">The sequence shown here is derived from an EMBL/GenBank/DDBJ whole genome shotgun (WGS) entry which is preliminary data.</text>
</comment>
<evidence type="ECO:0000256" key="4">
    <source>
        <dbReference type="ARBA" id="ARBA00022528"/>
    </source>
</evidence>
<dbReference type="PANTHER" id="PTHR10903">
    <property type="entry name" value="GTPASE, IMAP FAMILY MEMBER-RELATED"/>
    <property type="match status" value="1"/>
</dbReference>
<feature type="domain" description="G" evidence="16">
    <location>
        <begin position="7"/>
        <end position="94"/>
    </location>
</feature>
<evidence type="ECO:0000256" key="10">
    <source>
        <dbReference type="ARBA" id="ARBA00022842"/>
    </source>
</evidence>
<dbReference type="GO" id="GO:0046872">
    <property type="term" value="F:metal ion binding"/>
    <property type="evidence" value="ECO:0007669"/>
    <property type="project" value="UniProtKB-KW"/>
</dbReference>
<keyword evidence="13" id="KW-0472">Membrane</keyword>
<keyword evidence="3" id="KW-0813">Transport</keyword>
<keyword evidence="5" id="KW-0934">Plastid</keyword>
<dbReference type="InterPro" id="IPR006073">
    <property type="entry name" value="GTP-bd"/>
</dbReference>
<keyword evidence="6" id="KW-0812">Transmembrane</keyword>
<evidence type="ECO:0000256" key="14">
    <source>
        <dbReference type="ARBA" id="ARBA00024013"/>
    </source>
</evidence>
<dbReference type="GO" id="GO:0015031">
    <property type="term" value="P:protein transport"/>
    <property type="evidence" value="ECO:0007669"/>
    <property type="project" value="UniProtKB-KW"/>
</dbReference>
<feature type="coiled-coil region" evidence="15">
    <location>
        <begin position="241"/>
        <end position="301"/>
    </location>
</feature>
<dbReference type="InterPro" id="IPR027417">
    <property type="entry name" value="P-loop_NTPase"/>
</dbReference>
<keyword evidence="7" id="KW-0479">Metal-binding</keyword>
<evidence type="ECO:0000256" key="8">
    <source>
        <dbReference type="ARBA" id="ARBA00022801"/>
    </source>
</evidence>
<dbReference type="GO" id="GO:0005525">
    <property type="term" value="F:GTP binding"/>
    <property type="evidence" value="ECO:0007669"/>
    <property type="project" value="InterPro"/>
</dbReference>
<keyword evidence="8 17" id="KW-0378">Hydrolase</keyword>
<dbReference type="Gene3D" id="3.40.50.300">
    <property type="entry name" value="P-loop containing nucleotide triphosphate hydrolases"/>
    <property type="match status" value="1"/>
</dbReference>
<comment type="cofactor">
    <cofactor evidence="1">
        <name>Mg(2+)</name>
        <dbReference type="ChEBI" id="CHEBI:18420"/>
    </cofactor>
</comment>
<dbReference type="PANTHER" id="PTHR10903:SF135">
    <property type="entry name" value="TRANSLOCASE OF CHLOROPLAST 120, CHLOROPLASTIC-RELATED"/>
    <property type="match status" value="1"/>
</dbReference>
<comment type="subcellular location">
    <subcellularLocation>
        <location evidence="2">Membrane</location>
        <topology evidence="2">Single-pass membrane protein</topology>
    </subcellularLocation>
    <subcellularLocation>
        <location evidence="14">Plastid</location>
        <location evidence="14">Chloroplast outer membrane</location>
    </subcellularLocation>
</comment>
<reference evidence="17" key="1">
    <citation type="journal article" date="2023" name="Mol. Phylogenet. Evol.">
        <title>Genome-scale phylogeny and comparative genomics of the fungal order Sordariales.</title>
        <authorList>
            <person name="Hensen N."/>
            <person name="Bonometti L."/>
            <person name="Westerberg I."/>
            <person name="Brannstrom I.O."/>
            <person name="Guillou S."/>
            <person name="Cros-Aarteil S."/>
            <person name="Calhoun S."/>
            <person name="Haridas S."/>
            <person name="Kuo A."/>
            <person name="Mondo S."/>
            <person name="Pangilinan J."/>
            <person name="Riley R."/>
            <person name="LaButti K."/>
            <person name="Andreopoulos B."/>
            <person name="Lipzen A."/>
            <person name="Chen C."/>
            <person name="Yan M."/>
            <person name="Daum C."/>
            <person name="Ng V."/>
            <person name="Clum A."/>
            <person name="Steindorff A."/>
            <person name="Ohm R.A."/>
            <person name="Martin F."/>
            <person name="Silar P."/>
            <person name="Natvig D.O."/>
            <person name="Lalanne C."/>
            <person name="Gautier V."/>
            <person name="Ament-Velasquez S.L."/>
            <person name="Kruys A."/>
            <person name="Hutchinson M.I."/>
            <person name="Powell A.J."/>
            <person name="Barry K."/>
            <person name="Miller A.N."/>
            <person name="Grigoriev I.V."/>
            <person name="Debuchy R."/>
            <person name="Gladieux P."/>
            <person name="Hiltunen Thoren M."/>
            <person name="Johannesson H."/>
        </authorList>
    </citation>
    <scope>NUCLEOTIDE SEQUENCE</scope>
    <source>
        <strain evidence="17">CBS 990.96</strain>
    </source>
</reference>
<evidence type="ECO:0000256" key="9">
    <source>
        <dbReference type="ARBA" id="ARBA00022805"/>
    </source>
</evidence>
<evidence type="ECO:0000313" key="18">
    <source>
        <dbReference type="Proteomes" id="UP001301958"/>
    </source>
</evidence>
<evidence type="ECO:0000256" key="5">
    <source>
        <dbReference type="ARBA" id="ARBA00022640"/>
    </source>
</evidence>
<keyword evidence="12" id="KW-1133">Transmembrane helix</keyword>
<dbReference type="Pfam" id="PF01926">
    <property type="entry name" value="MMR_HSR1"/>
    <property type="match status" value="1"/>
</dbReference>
<dbReference type="InterPro" id="IPR045058">
    <property type="entry name" value="GIMA/IAN/Toc"/>
</dbReference>
<evidence type="ECO:0000256" key="1">
    <source>
        <dbReference type="ARBA" id="ARBA00001946"/>
    </source>
</evidence>
<evidence type="ECO:0000256" key="12">
    <source>
        <dbReference type="ARBA" id="ARBA00022989"/>
    </source>
</evidence>
<evidence type="ECO:0000256" key="15">
    <source>
        <dbReference type="SAM" id="Coils"/>
    </source>
</evidence>
<proteinExistence type="predicted"/>
<keyword evidence="10" id="KW-0460">Magnesium</keyword>
<name>A0AAN7BPN0_9PEZI</name>
<keyword evidence="9" id="KW-1002">Plastid outer membrane</keyword>
<protein>
    <submittedName>
        <fullName evidence="17">P-loop containing nucleoside triphosphate hydrolase protein</fullName>
    </submittedName>
</protein>
<evidence type="ECO:0000256" key="13">
    <source>
        <dbReference type="ARBA" id="ARBA00023136"/>
    </source>
</evidence>
<evidence type="ECO:0000256" key="2">
    <source>
        <dbReference type="ARBA" id="ARBA00004167"/>
    </source>
</evidence>
<dbReference type="AlphaFoldDB" id="A0AAN7BPN0"/>
<evidence type="ECO:0000256" key="11">
    <source>
        <dbReference type="ARBA" id="ARBA00022927"/>
    </source>
</evidence>
<evidence type="ECO:0000256" key="3">
    <source>
        <dbReference type="ARBA" id="ARBA00022448"/>
    </source>
</evidence>
<reference evidence="17" key="2">
    <citation type="submission" date="2023-05" db="EMBL/GenBank/DDBJ databases">
        <authorList>
            <consortium name="Lawrence Berkeley National Laboratory"/>
            <person name="Steindorff A."/>
            <person name="Hensen N."/>
            <person name="Bonometti L."/>
            <person name="Westerberg I."/>
            <person name="Brannstrom I.O."/>
            <person name="Guillou S."/>
            <person name="Cros-Aarteil S."/>
            <person name="Calhoun S."/>
            <person name="Haridas S."/>
            <person name="Kuo A."/>
            <person name="Mondo S."/>
            <person name="Pangilinan J."/>
            <person name="Riley R."/>
            <person name="Labutti K."/>
            <person name="Andreopoulos B."/>
            <person name="Lipzen A."/>
            <person name="Chen C."/>
            <person name="Yanf M."/>
            <person name="Daum C."/>
            <person name="Ng V."/>
            <person name="Clum A."/>
            <person name="Ohm R."/>
            <person name="Martin F."/>
            <person name="Silar P."/>
            <person name="Natvig D."/>
            <person name="Lalanne C."/>
            <person name="Gautier V."/>
            <person name="Ament-Velasquez S.L."/>
            <person name="Kruys A."/>
            <person name="Hutchinson M.I."/>
            <person name="Powell A.J."/>
            <person name="Barry K."/>
            <person name="Miller A.N."/>
            <person name="Grigoriev I.V."/>
            <person name="Debuchy R."/>
            <person name="Gladieux P."/>
            <person name="Thoren M.H."/>
            <person name="Johannesson H."/>
        </authorList>
    </citation>
    <scope>NUCLEOTIDE SEQUENCE</scope>
    <source>
        <strain evidence="17">CBS 990.96</strain>
    </source>
</reference>
<dbReference type="SUPFAM" id="SSF52540">
    <property type="entry name" value="P-loop containing nucleoside triphosphate hydrolases"/>
    <property type="match status" value="1"/>
</dbReference>